<keyword evidence="4" id="KW-1185">Reference proteome</keyword>
<keyword evidence="2" id="KW-0812">Transmembrane</keyword>
<name>A0AAD4JGX6_PERFH</name>
<organism evidence="3 4">
    <name type="scientific">Perilla frutescens var. hirtella</name>
    <name type="common">Perilla citriodora</name>
    <name type="synonym">Perilla setoyensis</name>
    <dbReference type="NCBI Taxonomy" id="608512"/>
    <lineage>
        <taxon>Eukaryota</taxon>
        <taxon>Viridiplantae</taxon>
        <taxon>Streptophyta</taxon>
        <taxon>Embryophyta</taxon>
        <taxon>Tracheophyta</taxon>
        <taxon>Spermatophyta</taxon>
        <taxon>Magnoliopsida</taxon>
        <taxon>eudicotyledons</taxon>
        <taxon>Gunneridae</taxon>
        <taxon>Pentapetalae</taxon>
        <taxon>asterids</taxon>
        <taxon>lamiids</taxon>
        <taxon>Lamiales</taxon>
        <taxon>Lamiaceae</taxon>
        <taxon>Nepetoideae</taxon>
        <taxon>Elsholtzieae</taxon>
        <taxon>Perilla</taxon>
    </lineage>
</organism>
<evidence type="ECO:0000313" key="3">
    <source>
        <dbReference type="EMBL" id="KAH6833211.1"/>
    </source>
</evidence>
<dbReference type="AlphaFoldDB" id="A0AAD4JGX6"/>
<feature type="transmembrane region" description="Helical" evidence="2">
    <location>
        <begin position="377"/>
        <end position="396"/>
    </location>
</feature>
<feature type="compositionally biased region" description="Low complexity" evidence="1">
    <location>
        <begin position="8"/>
        <end position="35"/>
    </location>
</feature>
<keyword evidence="2" id="KW-0472">Membrane</keyword>
<accession>A0AAD4JGX6</accession>
<feature type="compositionally biased region" description="Basic residues" evidence="1">
    <location>
        <begin position="803"/>
        <end position="816"/>
    </location>
</feature>
<sequence length="816" mass="90559">MAAHSNKSPSPLSSRPINPNPRNSENNSSIRRSFSGGNPFARPSVLTNQGRFDPTTPANSPSDFARRRSVGKEGTASHLRDSEEKENDEKDNVLKASKMQTPTKGCKNFMAPTISAASKFTPSPRKKVLVERNDAVRTSISLSDGKAMFFSAMANAAENLEAKIETSLDSSNLADSQSKKAVIDSHPVSRPRKKVTFSSSDTHIDSQHSNESVIIDSDSLRPESSSMSKVVSSSIAPLDADPSLPPYDPKTNYLSPRPQFIRYKPNPRVEMLLNKENGMDSDELMAEIMSSFSESSADEGTDESQTEDSEKEEKEMEIAAAAAADMVIGVDEEIEADSHVSELSSESLPVSTTPANAISEEEFVHINEKKPRTLSRLVCSSMILMFLIAGVSIYVMRSPSFDESFIKDLSLSDLSNLYQQSRVFVASARSSAGRLARHANDASANSVSFIFKLANELGKGEKQAPMQFMNLSDLQEKNPWNNEGNFPTIVASLERAEEDEFEEELDDEMDYAFEEEEYADEEVDEDVLDTEMDTFEEGTYAYAYAEADSDDYIVKEHDTREDVVATAELESEELLIQPELISNELNSEDHQSAASQHQETEVEAAMGRLETEKSEAAADTISTDQTSFNKLMQEMESTPAEESSLALHAVAIPYIFAGLLAVAAFIYHYMKKTPPSSSNVVQVEPMLNKRTDYGYTSTMHHIHQEKEFSRNWQQTEVDAISGGVESDMSSSFLQRSGSYRMSMRDEVQSSERKTRKYSKRESLASSSEFSMGSPSYGSFTTYERIPIKSNANVDEEIMTPVRRSSRIRSHHQVTST</sequence>
<feature type="compositionally biased region" description="Acidic residues" evidence="1">
    <location>
        <begin position="296"/>
        <end position="310"/>
    </location>
</feature>
<gene>
    <name evidence="3" type="ORF">C2S53_008154</name>
</gene>
<feature type="region of interest" description="Disordered" evidence="1">
    <location>
        <begin position="1"/>
        <end position="108"/>
    </location>
</feature>
<reference evidence="3 4" key="1">
    <citation type="journal article" date="2021" name="Nat. Commun.">
        <title>Incipient diploidization of the medicinal plant Perilla within 10,000 years.</title>
        <authorList>
            <person name="Zhang Y."/>
            <person name="Shen Q."/>
            <person name="Leng L."/>
            <person name="Zhang D."/>
            <person name="Chen S."/>
            <person name="Shi Y."/>
            <person name="Ning Z."/>
            <person name="Chen S."/>
        </authorList>
    </citation>
    <scope>NUCLEOTIDE SEQUENCE [LARGE SCALE GENOMIC DNA]</scope>
    <source>
        <strain evidence="4">cv. PC099</strain>
    </source>
</reference>
<proteinExistence type="predicted"/>
<feature type="compositionally biased region" description="Basic and acidic residues" evidence="1">
    <location>
        <begin position="742"/>
        <end position="752"/>
    </location>
</feature>
<evidence type="ECO:0000256" key="2">
    <source>
        <dbReference type="SAM" id="Phobius"/>
    </source>
</evidence>
<feature type="region of interest" description="Disordered" evidence="1">
    <location>
        <begin position="740"/>
        <end position="777"/>
    </location>
</feature>
<dbReference type="PANTHER" id="PTHR34775:SF4">
    <property type="entry name" value="TRANSMEMBRANE PROTEIN"/>
    <property type="match status" value="1"/>
</dbReference>
<dbReference type="Proteomes" id="UP001190926">
    <property type="component" value="Unassembled WGS sequence"/>
</dbReference>
<feature type="transmembrane region" description="Helical" evidence="2">
    <location>
        <begin position="645"/>
        <end position="667"/>
    </location>
</feature>
<protein>
    <submittedName>
        <fullName evidence="3">Uncharacterized protein</fullName>
    </submittedName>
</protein>
<dbReference type="EMBL" id="SDAM02000059">
    <property type="protein sequence ID" value="KAH6833211.1"/>
    <property type="molecule type" value="Genomic_DNA"/>
</dbReference>
<feature type="compositionally biased region" description="Polar residues" evidence="1">
    <location>
        <begin position="45"/>
        <end position="62"/>
    </location>
</feature>
<feature type="region of interest" description="Disordered" evidence="1">
    <location>
        <begin position="169"/>
        <end position="259"/>
    </location>
</feature>
<feature type="region of interest" description="Disordered" evidence="1">
    <location>
        <begin position="292"/>
        <end position="314"/>
    </location>
</feature>
<evidence type="ECO:0000256" key="1">
    <source>
        <dbReference type="SAM" id="MobiDB-lite"/>
    </source>
</evidence>
<feature type="compositionally biased region" description="Polar residues" evidence="1">
    <location>
        <begin position="763"/>
        <end position="777"/>
    </location>
</feature>
<keyword evidence="2" id="KW-1133">Transmembrane helix</keyword>
<dbReference type="PANTHER" id="PTHR34775">
    <property type="entry name" value="TRANSMEMBRANE PROTEIN"/>
    <property type="match status" value="1"/>
</dbReference>
<feature type="region of interest" description="Disordered" evidence="1">
    <location>
        <begin position="796"/>
        <end position="816"/>
    </location>
</feature>
<evidence type="ECO:0000313" key="4">
    <source>
        <dbReference type="Proteomes" id="UP001190926"/>
    </source>
</evidence>
<feature type="compositionally biased region" description="Low complexity" evidence="1">
    <location>
        <begin position="224"/>
        <end position="234"/>
    </location>
</feature>
<feature type="compositionally biased region" description="Basic and acidic residues" evidence="1">
    <location>
        <begin position="78"/>
        <end position="93"/>
    </location>
</feature>
<comment type="caution">
    <text evidence="3">The sequence shown here is derived from an EMBL/GenBank/DDBJ whole genome shotgun (WGS) entry which is preliminary data.</text>
</comment>